<reference evidence="1 2" key="1">
    <citation type="journal article" date="2004" name="Nature">
        <title>Genome sequence of the ultrasmall unicellular red alga Cyanidioschyzon merolae 10D.</title>
        <authorList>
            <person name="Matsuzaki M."/>
            <person name="Misumi O."/>
            <person name="Shin-i T."/>
            <person name="Maruyama S."/>
            <person name="Takahara M."/>
            <person name="Miyagishima S."/>
            <person name="Mori T."/>
            <person name="Nishida K."/>
            <person name="Yagisawa F."/>
            <person name="Nishida K."/>
            <person name="Yoshida Y."/>
            <person name="Nishimura Y."/>
            <person name="Nakao S."/>
            <person name="Kobayashi T."/>
            <person name="Momoyama Y."/>
            <person name="Higashiyama T."/>
            <person name="Minoda A."/>
            <person name="Sano M."/>
            <person name="Nomoto H."/>
            <person name="Oishi K."/>
            <person name="Hayashi H."/>
            <person name="Ohta F."/>
            <person name="Nishizaka S."/>
            <person name="Haga S."/>
            <person name="Miura S."/>
            <person name="Morishita T."/>
            <person name="Kabeya Y."/>
            <person name="Terasawa K."/>
            <person name="Suzuki Y."/>
            <person name="Ishii Y."/>
            <person name="Asakawa S."/>
            <person name="Takano H."/>
            <person name="Ohta N."/>
            <person name="Kuroiwa H."/>
            <person name="Tanaka K."/>
            <person name="Shimizu N."/>
            <person name="Sugano S."/>
            <person name="Sato N."/>
            <person name="Nozaki H."/>
            <person name="Ogasawara N."/>
            <person name="Kohara Y."/>
            <person name="Kuroiwa T."/>
        </authorList>
    </citation>
    <scope>NUCLEOTIDE SEQUENCE [LARGE SCALE GENOMIC DNA]</scope>
    <source>
        <strain evidence="1 2">10D</strain>
    </source>
</reference>
<dbReference type="RefSeq" id="XP_005537321.1">
    <property type="nucleotide sequence ID" value="XM_005537264.1"/>
</dbReference>
<dbReference type="eggNOG" id="KOG3420">
    <property type="taxonomic scope" value="Eukaryota"/>
</dbReference>
<organism evidence="1 2">
    <name type="scientific">Cyanidioschyzon merolae (strain NIES-3377 / 10D)</name>
    <name type="common">Unicellular red alga</name>
    <dbReference type="NCBI Taxonomy" id="280699"/>
    <lineage>
        <taxon>Eukaryota</taxon>
        <taxon>Rhodophyta</taxon>
        <taxon>Bangiophyceae</taxon>
        <taxon>Cyanidiales</taxon>
        <taxon>Cyanidiaceae</taxon>
        <taxon>Cyanidioschyzon</taxon>
    </lineage>
</organism>
<dbReference type="Gene3D" id="3.40.50.150">
    <property type="entry name" value="Vaccinia Virus protein VP39"/>
    <property type="match status" value="1"/>
</dbReference>
<dbReference type="GO" id="GO:0003676">
    <property type="term" value="F:nucleic acid binding"/>
    <property type="evidence" value="ECO:0007669"/>
    <property type="project" value="InterPro"/>
</dbReference>
<dbReference type="InterPro" id="IPR029063">
    <property type="entry name" value="SAM-dependent_MTases_sf"/>
</dbReference>
<dbReference type="KEGG" id="cme:CYME_CMN180C"/>
<evidence type="ECO:0000313" key="2">
    <source>
        <dbReference type="Proteomes" id="UP000007014"/>
    </source>
</evidence>
<dbReference type="PROSITE" id="PS00092">
    <property type="entry name" value="N6_MTASE"/>
    <property type="match status" value="1"/>
</dbReference>
<dbReference type="PANTHER" id="PTHR23290">
    <property type="entry name" value="RRNA N6-ADENOSINE-METHYLTRANSFERASE METTL5"/>
    <property type="match status" value="1"/>
</dbReference>
<dbReference type="InterPro" id="IPR002052">
    <property type="entry name" value="DNA_methylase_N6_adenine_CS"/>
</dbReference>
<dbReference type="Proteomes" id="UP000007014">
    <property type="component" value="Chromosome 14"/>
</dbReference>
<dbReference type="SUPFAM" id="SSF53335">
    <property type="entry name" value="S-adenosyl-L-methionine-dependent methyltransferases"/>
    <property type="match status" value="1"/>
</dbReference>
<dbReference type="PANTHER" id="PTHR23290:SF0">
    <property type="entry name" value="RRNA N6-ADENOSINE-METHYLTRANSFERASE METTL5"/>
    <property type="match status" value="1"/>
</dbReference>
<gene>
    <name evidence="1" type="ORF">CYME_CMN180C</name>
</gene>
<dbReference type="GO" id="GO:0032259">
    <property type="term" value="P:methylation"/>
    <property type="evidence" value="ECO:0007669"/>
    <property type="project" value="InterPro"/>
</dbReference>
<proteinExistence type="predicted"/>
<dbReference type="HOGENOM" id="CLU_074702_1_1_1"/>
<dbReference type="CDD" id="cd02440">
    <property type="entry name" value="AdoMet_MTases"/>
    <property type="match status" value="1"/>
</dbReference>
<keyword evidence="1" id="KW-0808">Transferase</keyword>
<dbReference type="AlphaFoldDB" id="M1V5U6"/>
<dbReference type="InterPro" id="IPR051720">
    <property type="entry name" value="rRNA_MeTrfase/Polyamine_Synth"/>
</dbReference>
<dbReference type="OrthoDB" id="7848332at2759"/>
<name>M1V5U6_CYAM1</name>
<accession>M1V5U6</accession>
<sequence length="224" mass="24970">MRGSVPSVREIETLLSQLPWRQFQSPRVHLEQYTTPVHLAARIAHHVALCIDEDERRSVQAVDLGTGTGILALALCLAGLNHVLGVDVDSEALELARANAAALWELCPQSVGAVLEFAAVDVQPNSLALAPKSFDVAVLNPPFGTRQRSADIAFLDVACHLSRRFVYSLHKSSTRSYLSRRLERFGCTAQVYARLRFDLPATYVFHRERAVDIDVDLWQIEVKR</sequence>
<dbReference type="EMBL" id="AP006496">
    <property type="protein sequence ID" value="BAM81285.1"/>
    <property type="molecule type" value="Genomic_DNA"/>
</dbReference>
<dbReference type="GeneID" id="16995411"/>
<protein>
    <submittedName>
        <fullName evidence="1">Similar to methyl transferase</fullName>
    </submittedName>
</protein>
<reference evidence="1 2" key="2">
    <citation type="journal article" date="2007" name="BMC Biol.">
        <title>A 100%-complete sequence reveals unusually simple genomic features in the hot-spring red alga Cyanidioschyzon merolae.</title>
        <authorList>
            <person name="Nozaki H."/>
            <person name="Takano H."/>
            <person name="Misumi O."/>
            <person name="Terasawa K."/>
            <person name="Matsuzaki M."/>
            <person name="Maruyama S."/>
            <person name="Nishida K."/>
            <person name="Yagisawa F."/>
            <person name="Yoshida Y."/>
            <person name="Fujiwara T."/>
            <person name="Takio S."/>
            <person name="Tamura K."/>
            <person name="Chung S.J."/>
            <person name="Nakamura S."/>
            <person name="Kuroiwa H."/>
            <person name="Tanaka K."/>
            <person name="Sato N."/>
            <person name="Kuroiwa T."/>
        </authorList>
    </citation>
    <scope>NUCLEOTIDE SEQUENCE [LARGE SCALE GENOMIC DNA]</scope>
    <source>
        <strain evidence="1 2">10D</strain>
    </source>
</reference>
<keyword evidence="2" id="KW-1185">Reference proteome</keyword>
<dbReference type="GO" id="GO:0008168">
    <property type="term" value="F:methyltransferase activity"/>
    <property type="evidence" value="ECO:0007669"/>
    <property type="project" value="InterPro"/>
</dbReference>
<dbReference type="OMA" id="DVVYSIH"/>
<dbReference type="Gramene" id="CMN180CT">
    <property type="protein sequence ID" value="CMN180CT"/>
    <property type="gene ID" value="CMN180C"/>
</dbReference>
<dbReference type="STRING" id="280699.M1V5U6"/>
<evidence type="ECO:0000313" key="1">
    <source>
        <dbReference type="EMBL" id="BAM81285.1"/>
    </source>
</evidence>
<dbReference type="Pfam" id="PF06325">
    <property type="entry name" value="PrmA"/>
    <property type="match status" value="1"/>
</dbReference>